<evidence type="ECO:0000313" key="7">
    <source>
        <dbReference type="Proteomes" id="UP001158576"/>
    </source>
</evidence>
<dbReference type="InterPro" id="IPR001841">
    <property type="entry name" value="Znf_RING"/>
</dbReference>
<evidence type="ECO:0000313" key="6">
    <source>
        <dbReference type="EMBL" id="CAG5097216.1"/>
    </source>
</evidence>
<evidence type="ECO:0000256" key="2">
    <source>
        <dbReference type="ARBA" id="ARBA00022771"/>
    </source>
</evidence>
<dbReference type="Gene3D" id="3.30.40.10">
    <property type="entry name" value="Zinc/RING finger domain, C3HC4 (zinc finger)"/>
    <property type="match status" value="1"/>
</dbReference>
<reference evidence="6 7" key="1">
    <citation type="submission" date="2021-04" db="EMBL/GenBank/DDBJ databases">
        <authorList>
            <person name="Bliznina A."/>
        </authorList>
    </citation>
    <scope>NUCLEOTIDE SEQUENCE [LARGE SCALE GENOMIC DNA]</scope>
</reference>
<name>A0ABN7SD54_OIKDI</name>
<evidence type="ECO:0000256" key="3">
    <source>
        <dbReference type="ARBA" id="ARBA00022833"/>
    </source>
</evidence>
<proteinExistence type="predicted"/>
<keyword evidence="3" id="KW-0862">Zinc</keyword>
<gene>
    <name evidence="6" type="ORF">OKIOD_LOCUS6540</name>
</gene>
<evidence type="ECO:0000256" key="4">
    <source>
        <dbReference type="PROSITE-ProRule" id="PRU00175"/>
    </source>
</evidence>
<keyword evidence="1" id="KW-0479">Metal-binding</keyword>
<dbReference type="InterPro" id="IPR013083">
    <property type="entry name" value="Znf_RING/FYVE/PHD"/>
</dbReference>
<evidence type="ECO:0000256" key="1">
    <source>
        <dbReference type="ARBA" id="ARBA00022723"/>
    </source>
</evidence>
<dbReference type="SUPFAM" id="SSF57850">
    <property type="entry name" value="RING/U-box"/>
    <property type="match status" value="1"/>
</dbReference>
<evidence type="ECO:0000259" key="5">
    <source>
        <dbReference type="PROSITE" id="PS50089"/>
    </source>
</evidence>
<feature type="domain" description="RING-type" evidence="5">
    <location>
        <begin position="160"/>
        <end position="203"/>
    </location>
</feature>
<keyword evidence="7" id="KW-1185">Reference proteome</keyword>
<organism evidence="6 7">
    <name type="scientific">Oikopleura dioica</name>
    <name type="common">Tunicate</name>
    <dbReference type="NCBI Taxonomy" id="34765"/>
    <lineage>
        <taxon>Eukaryota</taxon>
        <taxon>Metazoa</taxon>
        <taxon>Chordata</taxon>
        <taxon>Tunicata</taxon>
        <taxon>Appendicularia</taxon>
        <taxon>Copelata</taxon>
        <taxon>Oikopleuridae</taxon>
        <taxon>Oikopleura</taxon>
    </lineage>
</organism>
<keyword evidence="2 4" id="KW-0863">Zinc-finger</keyword>
<dbReference type="Proteomes" id="UP001158576">
    <property type="component" value="Chromosome XSR"/>
</dbReference>
<dbReference type="PROSITE" id="PS50089">
    <property type="entry name" value="ZF_RING_2"/>
    <property type="match status" value="1"/>
</dbReference>
<sequence>MYGKEREPICFVCASIFDKKLLERGRHSFVPPVKFKCAGRDCEKELTFRQLVDGQCCPETAFVLSLESSAHVNTLFQCLKNQADKCKKDVHRARSTFGRTKKVLEEAIQAHEKSTQKFEKAEAAFKTKQQQEKELFSLISNRNRAIKLSAASENEQKPGCQVCMENYNNDERFECALPCGHRSCMKCLTHLSITCRSLCPTCQQPFSKDQIIKLY</sequence>
<dbReference type="EMBL" id="OU015569">
    <property type="protein sequence ID" value="CAG5097216.1"/>
    <property type="molecule type" value="Genomic_DNA"/>
</dbReference>
<protein>
    <submittedName>
        <fullName evidence="6">Oidioi.mRNA.OKI2018_I69.XSR.g14982.t1.cds</fullName>
    </submittedName>
</protein>
<accession>A0ABN7SD54</accession>